<gene>
    <name evidence="3" type="ORF">EUV02_00825</name>
</gene>
<dbReference type="RefSeq" id="WP_135244338.1">
    <property type="nucleotide sequence ID" value="NZ_SIHO01000001.1"/>
</dbReference>
<dbReference type="InterPro" id="IPR013424">
    <property type="entry name" value="Ice-binding_C"/>
</dbReference>
<dbReference type="NCBIfam" id="TIGR02595">
    <property type="entry name" value="PEP_CTERM"/>
    <property type="match status" value="1"/>
</dbReference>
<evidence type="ECO:0000313" key="4">
    <source>
        <dbReference type="Proteomes" id="UP000297737"/>
    </source>
</evidence>
<evidence type="ECO:0000259" key="2">
    <source>
        <dbReference type="Pfam" id="PF07589"/>
    </source>
</evidence>
<dbReference type="Pfam" id="PF07589">
    <property type="entry name" value="PEP-CTERM"/>
    <property type="match status" value="1"/>
</dbReference>
<dbReference type="OrthoDB" id="7578381at2"/>
<reference evidence="3 4" key="1">
    <citation type="submission" date="2019-02" db="EMBL/GenBank/DDBJ databases">
        <title>Polymorphobacter sp. isolated from the lake at the Tibet of China.</title>
        <authorList>
            <person name="Li A."/>
        </authorList>
    </citation>
    <scope>NUCLEOTIDE SEQUENCE [LARGE SCALE GENOMIC DNA]</scope>
    <source>
        <strain evidence="3 4">DJ1R-1</strain>
    </source>
</reference>
<sequence>MNYIAKFAALAAFAGGAVSAQAAVVSLNFEGVNATYPSGFAQILNFYNGGTSSDATTGTNYGVSFSSNALALCLNTATVNCSNTTRGGLAPGSEFGALFFLSGSSTILDYAAGFTTGFSFNYSQVSRSGGTVNVWDGLGGTGSLLGSISLALTPSGCSGFFGAYCPFVPIGVSFGGTAKSIEFAGVANFVVFDDVTFGSATPGPGVPEPASWALMIAGFGMVGSALRRRRGFATA</sequence>
<name>A0A4Y9EQX3_9SPHN</name>
<accession>A0A4Y9EQX3</accession>
<dbReference type="Proteomes" id="UP000297737">
    <property type="component" value="Unassembled WGS sequence"/>
</dbReference>
<feature type="chain" id="PRO_5021288606" evidence="1">
    <location>
        <begin position="23"/>
        <end position="235"/>
    </location>
</feature>
<dbReference type="EMBL" id="SIHO01000001">
    <property type="protein sequence ID" value="TFU05613.1"/>
    <property type="molecule type" value="Genomic_DNA"/>
</dbReference>
<feature type="signal peptide" evidence="1">
    <location>
        <begin position="1"/>
        <end position="22"/>
    </location>
</feature>
<keyword evidence="1" id="KW-0732">Signal</keyword>
<dbReference type="AlphaFoldDB" id="A0A4Y9EQX3"/>
<comment type="caution">
    <text evidence="3">The sequence shown here is derived from an EMBL/GenBank/DDBJ whole genome shotgun (WGS) entry which is preliminary data.</text>
</comment>
<evidence type="ECO:0000256" key="1">
    <source>
        <dbReference type="SAM" id="SignalP"/>
    </source>
</evidence>
<feature type="domain" description="Ice-binding protein C-terminal" evidence="2">
    <location>
        <begin position="206"/>
        <end position="229"/>
    </location>
</feature>
<organism evidence="3 4">
    <name type="scientific">Glacieibacterium arshaanense</name>
    <dbReference type="NCBI Taxonomy" id="2511025"/>
    <lineage>
        <taxon>Bacteria</taxon>
        <taxon>Pseudomonadati</taxon>
        <taxon>Pseudomonadota</taxon>
        <taxon>Alphaproteobacteria</taxon>
        <taxon>Sphingomonadales</taxon>
        <taxon>Sphingosinicellaceae</taxon>
        <taxon>Glacieibacterium</taxon>
    </lineage>
</organism>
<evidence type="ECO:0000313" key="3">
    <source>
        <dbReference type="EMBL" id="TFU05613.1"/>
    </source>
</evidence>
<proteinExistence type="predicted"/>
<keyword evidence="4" id="KW-1185">Reference proteome</keyword>
<dbReference type="NCBIfam" id="NF035944">
    <property type="entry name" value="PEPxxWA-CTERM"/>
    <property type="match status" value="1"/>
</dbReference>
<protein>
    <submittedName>
        <fullName evidence="3">PEP-CTERM sorting domain-containing protein</fullName>
    </submittedName>
</protein>